<dbReference type="Gene3D" id="3.90.76.10">
    <property type="entry name" value="Dipeptide-binding Protein, Domain 1"/>
    <property type="match status" value="1"/>
</dbReference>
<evidence type="ECO:0000313" key="9">
    <source>
        <dbReference type="Proteomes" id="UP001056429"/>
    </source>
</evidence>
<dbReference type="InterPro" id="IPR039424">
    <property type="entry name" value="SBP_5"/>
</dbReference>
<feature type="compositionally biased region" description="Basic and acidic residues" evidence="5">
    <location>
        <begin position="43"/>
        <end position="55"/>
    </location>
</feature>
<feature type="domain" description="Solute-binding protein family 5" evidence="7">
    <location>
        <begin position="106"/>
        <end position="495"/>
    </location>
</feature>
<comment type="subcellular location">
    <subcellularLocation>
        <location evidence="1">Cell envelope</location>
    </subcellularLocation>
</comment>
<feature type="compositionally biased region" description="Basic and acidic residues" evidence="5">
    <location>
        <begin position="26"/>
        <end position="35"/>
    </location>
</feature>
<accession>A0A9J6P8C0</accession>
<evidence type="ECO:0000259" key="7">
    <source>
        <dbReference type="Pfam" id="PF00496"/>
    </source>
</evidence>
<dbReference type="GO" id="GO:0015833">
    <property type="term" value="P:peptide transport"/>
    <property type="evidence" value="ECO:0007669"/>
    <property type="project" value="TreeGrafter"/>
</dbReference>
<feature type="region of interest" description="Disordered" evidence="5">
    <location>
        <begin position="25"/>
        <end position="55"/>
    </location>
</feature>
<dbReference type="Proteomes" id="UP001056429">
    <property type="component" value="Unassembled WGS sequence"/>
</dbReference>
<reference evidence="8" key="2">
    <citation type="submission" date="2021-04" db="EMBL/GenBank/DDBJ databases">
        <authorList>
            <person name="Dong X."/>
        </authorList>
    </citation>
    <scope>NUCLEOTIDE SEQUENCE</scope>
    <source>
        <strain evidence="8">ZWT</strain>
    </source>
</reference>
<keyword evidence="4 6" id="KW-0732">Signal</keyword>
<dbReference type="PANTHER" id="PTHR30290:SF10">
    <property type="entry name" value="PERIPLASMIC OLIGOPEPTIDE-BINDING PROTEIN-RELATED"/>
    <property type="match status" value="1"/>
</dbReference>
<evidence type="ECO:0000256" key="5">
    <source>
        <dbReference type="SAM" id="MobiDB-lite"/>
    </source>
</evidence>
<organism evidence="8 9">
    <name type="scientific">Oceanirhabdus seepicola</name>
    <dbReference type="NCBI Taxonomy" id="2828781"/>
    <lineage>
        <taxon>Bacteria</taxon>
        <taxon>Bacillati</taxon>
        <taxon>Bacillota</taxon>
        <taxon>Clostridia</taxon>
        <taxon>Eubacteriales</taxon>
        <taxon>Clostridiaceae</taxon>
        <taxon>Oceanirhabdus</taxon>
    </lineage>
</organism>
<evidence type="ECO:0000256" key="2">
    <source>
        <dbReference type="ARBA" id="ARBA00005695"/>
    </source>
</evidence>
<feature type="chain" id="PRO_5039928490" evidence="6">
    <location>
        <begin position="18"/>
        <end position="578"/>
    </location>
</feature>
<dbReference type="InterPro" id="IPR000914">
    <property type="entry name" value="SBP_5_dom"/>
</dbReference>
<protein>
    <submittedName>
        <fullName evidence="8">Peptide ABC transporter substrate-binding protein</fullName>
    </submittedName>
</protein>
<evidence type="ECO:0000256" key="1">
    <source>
        <dbReference type="ARBA" id="ARBA00004196"/>
    </source>
</evidence>
<dbReference type="SUPFAM" id="SSF53850">
    <property type="entry name" value="Periplasmic binding protein-like II"/>
    <property type="match status" value="1"/>
</dbReference>
<dbReference type="GO" id="GO:1904680">
    <property type="term" value="F:peptide transmembrane transporter activity"/>
    <property type="evidence" value="ECO:0007669"/>
    <property type="project" value="TreeGrafter"/>
</dbReference>
<dbReference type="Gene3D" id="3.40.190.10">
    <property type="entry name" value="Periplasmic binding protein-like II"/>
    <property type="match status" value="1"/>
</dbReference>
<dbReference type="CDD" id="cd08504">
    <property type="entry name" value="PBP2_OppA"/>
    <property type="match status" value="1"/>
</dbReference>
<dbReference type="GO" id="GO:0042597">
    <property type="term" value="C:periplasmic space"/>
    <property type="evidence" value="ECO:0007669"/>
    <property type="project" value="UniProtKB-ARBA"/>
</dbReference>
<dbReference type="Gene3D" id="3.10.105.10">
    <property type="entry name" value="Dipeptide-binding Protein, Domain 3"/>
    <property type="match status" value="1"/>
</dbReference>
<comment type="caution">
    <text evidence="8">The sequence shown here is derived from an EMBL/GenBank/DDBJ whole genome shotgun (WGS) entry which is preliminary data.</text>
</comment>
<reference evidence="8" key="1">
    <citation type="journal article" date="2021" name="mSystems">
        <title>Bacteria and Archaea Synergistically Convert Glycine Betaine to Biogenic Methane in the Formosa Cold Seep of the South China Sea.</title>
        <authorList>
            <person name="Li L."/>
            <person name="Zhang W."/>
            <person name="Zhang S."/>
            <person name="Song L."/>
            <person name="Sun Q."/>
            <person name="Zhang H."/>
            <person name="Xiang H."/>
            <person name="Dong X."/>
        </authorList>
    </citation>
    <scope>NUCLEOTIDE SEQUENCE</scope>
    <source>
        <strain evidence="8">ZWT</strain>
    </source>
</reference>
<evidence type="ECO:0000256" key="4">
    <source>
        <dbReference type="ARBA" id="ARBA00022729"/>
    </source>
</evidence>
<dbReference type="EMBL" id="JAGSOJ010000006">
    <property type="protein sequence ID" value="MCM1992452.1"/>
    <property type="molecule type" value="Genomic_DNA"/>
</dbReference>
<keyword evidence="9" id="KW-1185">Reference proteome</keyword>
<dbReference type="PROSITE" id="PS51257">
    <property type="entry name" value="PROKAR_LIPOPROTEIN"/>
    <property type="match status" value="1"/>
</dbReference>
<dbReference type="GO" id="GO:0043190">
    <property type="term" value="C:ATP-binding cassette (ABC) transporter complex"/>
    <property type="evidence" value="ECO:0007669"/>
    <property type="project" value="InterPro"/>
</dbReference>
<dbReference type="FunFam" id="3.90.76.10:FF:000001">
    <property type="entry name" value="Oligopeptide ABC transporter substrate-binding protein"/>
    <property type="match status" value="1"/>
</dbReference>
<gene>
    <name evidence="8" type="ORF">KDK92_22290</name>
</gene>
<dbReference type="PANTHER" id="PTHR30290">
    <property type="entry name" value="PERIPLASMIC BINDING COMPONENT OF ABC TRANSPORTER"/>
    <property type="match status" value="1"/>
</dbReference>
<keyword evidence="3" id="KW-0813">Transport</keyword>
<sequence length="578" mass="64902">MKSKKLIALTVAATMVAGGMFTSCGNKKDDAKGNEKANANQGDNDKGNQGDNEESKLDKEQYMKIFIDAEPKTIDPSRSTDLYSNQILTHIVDGLTRIEQDENGDKIVPGIAESWSVSDDGLVWTFNLRDAKWSDGVAVTANDFKYGVTRTLDPNTGSKYAWLITPVIKNADAFNSGSATADELGIKVIDEKTIEFTLESPIAYFLDLTYFRVMLPQRQDIVEKYGEGYGSEADQMISNGAFVLDTWVHDSEVTFKKNPTYWNADEVILENVTMSIVKDESARMNTLLTGDVDLGGVSKQEWRDKFDAMEEMVYSSKAKPSASYEIYNQTNKYFKNDKIRKAFIISLDRERLVEVLYRGIGEPAYAWVPPSVQIGGKDFRGEVNSNPVQKLMDENPDPKALLIEGLKELGLSEDPADMTVTMLQSGTDARSKEFAEFEQQLLEKKLGINVKVDYYDWAIFSEKCDNLEYEFASMGWGGDYNDPNTFLEMFTSTAGIAPTGWVNEEYDKLIADAAQTIDQEARTKMFKRAEEILIYEDANMSPWLYRSSSTFSREYAKGVMTPLFGTIDVTKAYTVGRK</sequence>
<dbReference type="Pfam" id="PF00496">
    <property type="entry name" value="SBP_bac_5"/>
    <property type="match status" value="1"/>
</dbReference>
<evidence type="ECO:0000313" key="8">
    <source>
        <dbReference type="EMBL" id="MCM1992452.1"/>
    </source>
</evidence>
<dbReference type="GO" id="GO:0030313">
    <property type="term" value="C:cell envelope"/>
    <property type="evidence" value="ECO:0007669"/>
    <property type="project" value="UniProtKB-SubCell"/>
</dbReference>
<dbReference type="PIRSF" id="PIRSF002741">
    <property type="entry name" value="MppA"/>
    <property type="match status" value="1"/>
</dbReference>
<evidence type="ECO:0000256" key="6">
    <source>
        <dbReference type="SAM" id="SignalP"/>
    </source>
</evidence>
<dbReference type="InterPro" id="IPR030678">
    <property type="entry name" value="Peptide/Ni-bd"/>
</dbReference>
<comment type="similarity">
    <text evidence="2">Belongs to the bacterial solute-binding protein 5 family.</text>
</comment>
<proteinExistence type="inferred from homology"/>
<name>A0A9J6P8C0_9CLOT</name>
<dbReference type="RefSeq" id="WP_250861618.1">
    <property type="nucleotide sequence ID" value="NZ_JAGSOJ010000006.1"/>
</dbReference>
<dbReference type="AlphaFoldDB" id="A0A9J6P8C0"/>
<evidence type="ECO:0000256" key="3">
    <source>
        <dbReference type="ARBA" id="ARBA00022448"/>
    </source>
</evidence>
<feature type="signal peptide" evidence="6">
    <location>
        <begin position="1"/>
        <end position="17"/>
    </location>
</feature>